<evidence type="ECO:0000256" key="8">
    <source>
        <dbReference type="SAM" id="SignalP"/>
    </source>
</evidence>
<dbReference type="EMBL" id="QJJS01000028">
    <property type="protein sequence ID" value="PXW91969.1"/>
    <property type="molecule type" value="Genomic_DNA"/>
</dbReference>
<keyword evidence="7" id="KW-1015">Disulfide bond</keyword>
<comment type="caution">
    <text evidence="9">The sequence shown here is derived from an EMBL/GenBank/DDBJ whole genome shotgun (WGS) entry which is preliminary data.</text>
</comment>
<keyword evidence="3" id="KW-0479">Metal-binding</keyword>
<dbReference type="AlphaFoldDB" id="A0A318GVM7"/>
<evidence type="ECO:0000313" key="9">
    <source>
        <dbReference type="EMBL" id="PXW91969.1"/>
    </source>
</evidence>
<reference evidence="9 10" key="1">
    <citation type="submission" date="2018-05" db="EMBL/GenBank/DDBJ databases">
        <title>Genomic Encyclopedia of Type Strains, Phase IV (KMG-IV): sequencing the most valuable type-strain genomes for metagenomic binning, comparative biology and taxonomic classification.</title>
        <authorList>
            <person name="Goeker M."/>
        </authorList>
    </citation>
    <scope>NUCLEOTIDE SEQUENCE [LARGE SCALE GENOMIC DNA]</scope>
    <source>
        <strain evidence="9 10">DSM 566</strain>
    </source>
</reference>
<keyword evidence="5" id="KW-0378">Hydrolase</keyword>
<evidence type="ECO:0000256" key="6">
    <source>
        <dbReference type="ARBA" id="ARBA00022837"/>
    </source>
</evidence>
<comment type="similarity">
    <text evidence="1">Belongs to the tannase family.</text>
</comment>
<keyword evidence="2" id="KW-0719">Serine esterase</keyword>
<dbReference type="InterPro" id="IPR029058">
    <property type="entry name" value="AB_hydrolase_fold"/>
</dbReference>
<sequence length="550" mass="58718">MLIPSRSPSLLFASMLYCLGTTPAMATSAHEKCQAMASSKAEKTIITMTKYVPEGPAAADPERMMTGASGRGAMLPAHCVVQGEIEPRTGADGKHYGIRFEIRFPDNWQQRLMFQGGGGSDGFLANALGTVPTLGSSALPALARGYAVVSMDGGHPEKDISFGNDQQARLEFAYAAIGKVTMRAKQFVTQYYASAPAHSYFMGCSNGGREAMIAAQRYPLEFDGVVAGNAGFRLSRAAVAEAWDTQAFMKIAPKDAKGRPILSEAFSEADLKIVGNGVRDACDGLDGIKDGLINDYGACRFKPAALQCASGKQADCLSKAQVNALDAIFGGPKNSKGEALYSSWPYDTGIASTGWRVWKLGFSKDAGRPDALNATLGSDSLTGYFMTPPAPGFDTLTFDFDRDMSRVQQTGALNDATSTFMNTFSTRGSKLIAFHGMSDPVFSAHDIMTWFDSLTRDTNGGDVTARAKWARLFMVPGMTHCGGGPALDDFDPLGAIEQWVETGKEPSLLAATGEAFPGKNQPLCSYPAIARYQTGDPNHISSYRCVAPPR</sequence>
<feature type="chain" id="PRO_5016416415" evidence="8">
    <location>
        <begin position="27"/>
        <end position="550"/>
    </location>
</feature>
<protein>
    <submittedName>
        <fullName evidence="9">Feruloyl esterase</fullName>
    </submittedName>
</protein>
<accession>A0A318GVM7</accession>
<proteinExistence type="inferred from homology"/>
<dbReference type="GO" id="GO:0052689">
    <property type="term" value="F:carboxylic ester hydrolase activity"/>
    <property type="evidence" value="ECO:0007669"/>
    <property type="project" value="UniProtKB-KW"/>
</dbReference>
<keyword evidence="10" id="KW-1185">Reference proteome</keyword>
<dbReference type="Pfam" id="PF07519">
    <property type="entry name" value="Tannase"/>
    <property type="match status" value="1"/>
</dbReference>
<dbReference type="InterPro" id="IPR011118">
    <property type="entry name" value="Tannase/feruloyl_esterase"/>
</dbReference>
<dbReference type="GO" id="GO:0046872">
    <property type="term" value="F:metal ion binding"/>
    <property type="evidence" value="ECO:0007669"/>
    <property type="project" value="UniProtKB-KW"/>
</dbReference>
<dbReference type="SUPFAM" id="SSF53474">
    <property type="entry name" value="alpha/beta-Hydrolases"/>
    <property type="match status" value="1"/>
</dbReference>
<dbReference type="PANTHER" id="PTHR33938">
    <property type="entry name" value="FERULOYL ESTERASE B-RELATED"/>
    <property type="match status" value="1"/>
</dbReference>
<organism evidence="9 10">
    <name type="scientific">Sphaerotilus hippei</name>
    <dbReference type="NCBI Taxonomy" id="744406"/>
    <lineage>
        <taxon>Bacteria</taxon>
        <taxon>Pseudomonadati</taxon>
        <taxon>Pseudomonadota</taxon>
        <taxon>Betaproteobacteria</taxon>
        <taxon>Burkholderiales</taxon>
        <taxon>Sphaerotilaceae</taxon>
        <taxon>Sphaerotilus</taxon>
    </lineage>
</organism>
<gene>
    <name evidence="9" type="ORF">C7444_12816</name>
</gene>
<dbReference type="PANTHER" id="PTHR33938:SF15">
    <property type="entry name" value="FERULOYL ESTERASE B-RELATED"/>
    <property type="match status" value="1"/>
</dbReference>
<evidence type="ECO:0000313" key="10">
    <source>
        <dbReference type="Proteomes" id="UP000247811"/>
    </source>
</evidence>
<evidence type="ECO:0000256" key="3">
    <source>
        <dbReference type="ARBA" id="ARBA00022723"/>
    </source>
</evidence>
<keyword evidence="4 8" id="KW-0732">Signal</keyword>
<keyword evidence="6" id="KW-0106">Calcium</keyword>
<name>A0A318GVM7_9BURK</name>
<dbReference type="Proteomes" id="UP000247811">
    <property type="component" value="Unassembled WGS sequence"/>
</dbReference>
<evidence type="ECO:0000256" key="4">
    <source>
        <dbReference type="ARBA" id="ARBA00022729"/>
    </source>
</evidence>
<evidence type="ECO:0000256" key="1">
    <source>
        <dbReference type="ARBA" id="ARBA00006249"/>
    </source>
</evidence>
<evidence type="ECO:0000256" key="5">
    <source>
        <dbReference type="ARBA" id="ARBA00022801"/>
    </source>
</evidence>
<dbReference type="Gene3D" id="3.40.50.1820">
    <property type="entry name" value="alpha/beta hydrolase"/>
    <property type="match status" value="1"/>
</dbReference>
<evidence type="ECO:0000256" key="7">
    <source>
        <dbReference type="ARBA" id="ARBA00023157"/>
    </source>
</evidence>
<evidence type="ECO:0000256" key="2">
    <source>
        <dbReference type="ARBA" id="ARBA00022487"/>
    </source>
</evidence>
<feature type="signal peptide" evidence="8">
    <location>
        <begin position="1"/>
        <end position="26"/>
    </location>
</feature>